<evidence type="ECO:0008006" key="3">
    <source>
        <dbReference type="Google" id="ProtNLM"/>
    </source>
</evidence>
<accession>A0A9P7W207</accession>
<reference evidence="1" key="1">
    <citation type="submission" date="2020-11" db="EMBL/GenBank/DDBJ databases">
        <title>Adaptations for nitrogen fixation in a non-lichenized fungal sporocarp promotes dispersal by wood-feeding termites.</title>
        <authorList>
            <consortium name="DOE Joint Genome Institute"/>
            <person name="Koch R.A."/>
            <person name="Yoon G."/>
            <person name="Arayal U."/>
            <person name="Lail K."/>
            <person name="Amirebrahimi M."/>
            <person name="Labutti K."/>
            <person name="Lipzen A."/>
            <person name="Riley R."/>
            <person name="Barry K."/>
            <person name="Henrissat B."/>
            <person name="Grigoriev I.V."/>
            <person name="Herr J.R."/>
            <person name="Aime M.C."/>
        </authorList>
    </citation>
    <scope>NUCLEOTIDE SEQUENCE</scope>
    <source>
        <strain evidence="1">MCA 3950</strain>
    </source>
</reference>
<dbReference type="InterPro" id="IPR032675">
    <property type="entry name" value="LRR_dom_sf"/>
</dbReference>
<sequence length="334" mass="37870">MSSLLLSLPEELLELVVFESDTPTRKALRSTCLRLELIATPLVFESLLIDIRNRHHVSKFLRNLCSSKGLARYVQHIHLVSLKAPRKLLLLRRGKEWRNLLIAAIPHMTSLKSISCSASDKRILTNTTLWHSLSHIDSLTISNCNGKQRKSTARLHLPDLTCLSFSGYGCLEYANTLISTSTHLKTLAVRHPLHPDDRFDPFSPSVLILFRGPQSMCLTTLSLSGNLSLSAAEVPFLIPYIRHLQSLSLDMDFVPGDFWQSLKQEEIFVKERFALTTWDAEPSVFDYLCSYTGLRHLFLHIKEGQDGHGVRKVVKRHRKSLCDVDIKPNVQVIA</sequence>
<keyword evidence="2" id="KW-1185">Reference proteome</keyword>
<organism evidence="1 2">
    <name type="scientific">Guyanagaster necrorhizus</name>
    <dbReference type="NCBI Taxonomy" id="856835"/>
    <lineage>
        <taxon>Eukaryota</taxon>
        <taxon>Fungi</taxon>
        <taxon>Dikarya</taxon>
        <taxon>Basidiomycota</taxon>
        <taxon>Agaricomycotina</taxon>
        <taxon>Agaricomycetes</taxon>
        <taxon>Agaricomycetidae</taxon>
        <taxon>Agaricales</taxon>
        <taxon>Marasmiineae</taxon>
        <taxon>Physalacriaceae</taxon>
        <taxon>Guyanagaster</taxon>
    </lineage>
</organism>
<comment type="caution">
    <text evidence="1">The sequence shown here is derived from an EMBL/GenBank/DDBJ whole genome shotgun (WGS) entry which is preliminary data.</text>
</comment>
<gene>
    <name evidence="1" type="ORF">BT62DRAFT_928689</name>
</gene>
<name>A0A9P7W207_9AGAR</name>
<dbReference type="Gene3D" id="3.80.10.10">
    <property type="entry name" value="Ribonuclease Inhibitor"/>
    <property type="match status" value="1"/>
</dbReference>
<protein>
    <recommendedName>
        <fullName evidence="3">F-box domain-containing protein</fullName>
    </recommendedName>
</protein>
<dbReference type="OrthoDB" id="2881654at2759"/>
<proteinExistence type="predicted"/>
<dbReference type="AlphaFoldDB" id="A0A9P7W207"/>
<dbReference type="RefSeq" id="XP_043043421.1">
    <property type="nucleotide sequence ID" value="XM_043185563.1"/>
</dbReference>
<dbReference type="GeneID" id="66107860"/>
<dbReference type="SUPFAM" id="SSF52047">
    <property type="entry name" value="RNI-like"/>
    <property type="match status" value="1"/>
</dbReference>
<dbReference type="EMBL" id="MU250527">
    <property type="protein sequence ID" value="KAG7449921.1"/>
    <property type="molecule type" value="Genomic_DNA"/>
</dbReference>
<evidence type="ECO:0000313" key="1">
    <source>
        <dbReference type="EMBL" id="KAG7449921.1"/>
    </source>
</evidence>
<dbReference type="Proteomes" id="UP000812287">
    <property type="component" value="Unassembled WGS sequence"/>
</dbReference>
<evidence type="ECO:0000313" key="2">
    <source>
        <dbReference type="Proteomes" id="UP000812287"/>
    </source>
</evidence>